<dbReference type="STRING" id="631362.Thi970DRAFT_02055"/>
<dbReference type="PROSITE" id="PS50878">
    <property type="entry name" value="RT_POL"/>
    <property type="match status" value="1"/>
</dbReference>
<dbReference type="Pfam" id="PF00078">
    <property type="entry name" value="RVT_1"/>
    <property type="match status" value="1"/>
</dbReference>
<dbReference type="NCBIfam" id="TIGR04416">
    <property type="entry name" value="group_II_RT_mat"/>
    <property type="match status" value="1"/>
</dbReference>
<reference evidence="5" key="1">
    <citation type="submission" date="2011-06" db="EMBL/GenBank/DDBJ databases">
        <authorList>
            <consortium name="US DOE Joint Genome Institute (JGI-PGF)"/>
            <person name="Lucas S."/>
            <person name="Han J."/>
            <person name="Lapidus A."/>
            <person name="Cheng J.-F."/>
            <person name="Goodwin L."/>
            <person name="Pitluck S."/>
            <person name="Peters L."/>
            <person name="Land M.L."/>
            <person name="Hauser L."/>
            <person name="Vogl K."/>
            <person name="Liu Z."/>
            <person name="Overmann J."/>
            <person name="Frigaard N.-U."/>
            <person name="Bryant D.A."/>
            <person name="Woyke T.J."/>
        </authorList>
    </citation>
    <scope>NUCLEOTIDE SEQUENCE [LARGE SCALE GENOMIC DNA]</scope>
    <source>
        <strain evidence="5">970</strain>
    </source>
</reference>
<evidence type="ECO:0000256" key="1">
    <source>
        <dbReference type="ARBA" id="ARBA00034120"/>
    </source>
</evidence>
<dbReference type="EMBL" id="JH603169">
    <property type="protein sequence ID" value="EIC21822.1"/>
    <property type="molecule type" value="Genomic_DNA"/>
</dbReference>
<organism evidence="4 5">
    <name type="scientific">Thiorhodovibrio frisius</name>
    <dbReference type="NCBI Taxonomy" id="631362"/>
    <lineage>
        <taxon>Bacteria</taxon>
        <taxon>Pseudomonadati</taxon>
        <taxon>Pseudomonadota</taxon>
        <taxon>Gammaproteobacteria</taxon>
        <taxon>Chromatiales</taxon>
        <taxon>Chromatiaceae</taxon>
        <taxon>Thiorhodovibrio</taxon>
    </lineage>
</organism>
<dbReference type="InterPro" id="IPR000477">
    <property type="entry name" value="RT_dom"/>
</dbReference>
<evidence type="ECO:0000259" key="3">
    <source>
        <dbReference type="PROSITE" id="PS50878"/>
    </source>
</evidence>
<keyword evidence="4" id="KW-0548">Nucleotidyltransferase</keyword>
<dbReference type="HOGENOM" id="CLU_013584_6_0_6"/>
<keyword evidence="5" id="KW-1185">Reference proteome</keyword>
<dbReference type="InterPro" id="IPR043502">
    <property type="entry name" value="DNA/RNA_pol_sf"/>
</dbReference>
<reference evidence="4 5" key="2">
    <citation type="submission" date="2011-11" db="EMBL/GenBank/DDBJ databases">
        <authorList>
            <consortium name="US DOE Joint Genome Institute"/>
            <person name="Lucas S."/>
            <person name="Han J."/>
            <person name="Lapidus A."/>
            <person name="Cheng J.-F."/>
            <person name="Goodwin L."/>
            <person name="Pitluck S."/>
            <person name="Peters L."/>
            <person name="Ovchinnikova G."/>
            <person name="Zhang X."/>
            <person name="Detter J.C."/>
            <person name="Han C."/>
            <person name="Tapia R."/>
            <person name="Land M."/>
            <person name="Hauser L."/>
            <person name="Kyrpides N."/>
            <person name="Ivanova N."/>
            <person name="Pagani I."/>
            <person name="Vogl K."/>
            <person name="Liu Z."/>
            <person name="Overmann J."/>
            <person name="Frigaard N.-U."/>
            <person name="Bryant D."/>
            <person name="Woyke T."/>
        </authorList>
    </citation>
    <scope>NUCLEOTIDE SEQUENCE [LARGE SCALE GENOMIC DNA]</scope>
    <source>
        <strain evidence="4 5">970</strain>
    </source>
</reference>
<keyword evidence="2" id="KW-1133">Transmembrane helix</keyword>
<name>H8Z3B4_9GAMM</name>
<evidence type="ECO:0000313" key="4">
    <source>
        <dbReference type="EMBL" id="EIC21822.1"/>
    </source>
</evidence>
<dbReference type="InterPro" id="IPR030931">
    <property type="entry name" value="Group_II_RT_mat"/>
</dbReference>
<dbReference type="PANTHER" id="PTHR34047:SF8">
    <property type="entry name" value="PROTEIN YKFC"/>
    <property type="match status" value="1"/>
</dbReference>
<dbReference type="PANTHER" id="PTHR34047">
    <property type="entry name" value="NUCLEAR INTRON MATURASE 1, MITOCHONDRIAL-RELATED"/>
    <property type="match status" value="1"/>
</dbReference>
<accession>H8Z3B4</accession>
<dbReference type="SUPFAM" id="SSF56672">
    <property type="entry name" value="DNA/RNA polymerases"/>
    <property type="match status" value="1"/>
</dbReference>
<dbReference type="CDD" id="cd01651">
    <property type="entry name" value="RT_G2_intron"/>
    <property type="match status" value="1"/>
</dbReference>
<feature type="domain" description="Reverse transcriptase" evidence="3">
    <location>
        <begin position="67"/>
        <end position="310"/>
    </location>
</feature>
<sequence length="445" mass="51270">MKQTSLLGIAKKAASDKAHRFRNLFGLLNVSYLLACWRLINKGAASGVDRLDARAYEANLQDNVEALAAAVKGGWYRAKLVLRRYIPKLNGKLRPLGIPAIADKVLQMGVTKILEEIYEQDFLDCSYGYRPRVGALDAVRDLSAELRSGRYHFLVEADIRAFFDRIDHDTLIELLQRRIDDEPFLRLIRKWLKAGVLEPDGAVQHPKTGSPQGGIISPMLANIYLHYALDEWFENTVKTHCKGKAYLCRYADDFVCAFECEFDAQRFYRVLGLRMERFGLEVTQEKTQLLRFSSQDWTRNGTFEFLGFEFRWGRGRWRTPALKRRTARKKYRASLASFRDWCRAHCRMHKDKFFAALNAKLRGYYNYYVKNSGLFIDNKLISSIATASFGIYLVHPVFLDLFKKPIVDFVGDLSVATLILLSITFSLSFAIILFLRKISFIKKIC</sequence>
<keyword evidence="4" id="KW-0808">Transferase</keyword>
<keyword evidence="4" id="KW-0695">RNA-directed DNA polymerase</keyword>
<dbReference type="InterPro" id="IPR051083">
    <property type="entry name" value="GrpII_Intron_Splice-Mob/Def"/>
</dbReference>
<dbReference type="Proteomes" id="UP000002964">
    <property type="component" value="Unassembled WGS sequence"/>
</dbReference>
<feature type="transmembrane region" description="Helical" evidence="2">
    <location>
        <begin position="413"/>
        <end position="435"/>
    </location>
</feature>
<comment type="similarity">
    <text evidence="1">Belongs to the bacterial reverse transcriptase family.</text>
</comment>
<dbReference type="GO" id="GO:0003964">
    <property type="term" value="F:RNA-directed DNA polymerase activity"/>
    <property type="evidence" value="ECO:0007669"/>
    <property type="project" value="UniProtKB-KW"/>
</dbReference>
<keyword evidence="2" id="KW-0812">Transmembrane</keyword>
<evidence type="ECO:0000256" key="2">
    <source>
        <dbReference type="SAM" id="Phobius"/>
    </source>
</evidence>
<gene>
    <name evidence="4" type="ORF">Thi970DRAFT_02055</name>
</gene>
<evidence type="ECO:0000313" key="5">
    <source>
        <dbReference type="Proteomes" id="UP000002964"/>
    </source>
</evidence>
<dbReference type="eggNOG" id="COG3344">
    <property type="taxonomic scope" value="Bacteria"/>
</dbReference>
<protein>
    <submittedName>
        <fullName evidence="4">Retron-type reverse transcriptase</fullName>
    </submittedName>
</protein>
<proteinExistence type="inferred from homology"/>
<keyword evidence="2" id="KW-0472">Membrane</keyword>
<dbReference type="AlphaFoldDB" id="H8Z3B4"/>
<dbReference type="RefSeq" id="WP_009148406.1">
    <property type="nucleotide sequence ID" value="NZ_JH603169.1"/>
</dbReference>